<name>A0A2P5CF67_TREOI</name>
<keyword evidence="2" id="KW-1185">Reference proteome</keyword>
<gene>
    <name evidence="1" type="ORF">TorRG33x02_287400</name>
</gene>
<accession>A0A2P5CF67</accession>
<dbReference type="EMBL" id="JXTC01000372">
    <property type="protein sequence ID" value="PON59668.1"/>
    <property type="molecule type" value="Genomic_DNA"/>
</dbReference>
<dbReference type="AlphaFoldDB" id="A0A2P5CF67"/>
<comment type="caution">
    <text evidence="1">The sequence shown here is derived from an EMBL/GenBank/DDBJ whole genome shotgun (WGS) entry which is preliminary data.</text>
</comment>
<reference evidence="2" key="1">
    <citation type="submission" date="2016-06" db="EMBL/GenBank/DDBJ databases">
        <title>Parallel loss of symbiosis genes in relatives of nitrogen-fixing non-legume Parasponia.</title>
        <authorList>
            <person name="Van Velzen R."/>
            <person name="Holmer R."/>
            <person name="Bu F."/>
            <person name="Rutten L."/>
            <person name="Van Zeijl A."/>
            <person name="Liu W."/>
            <person name="Santuari L."/>
            <person name="Cao Q."/>
            <person name="Sharma T."/>
            <person name="Shen D."/>
            <person name="Roswanjaya Y."/>
            <person name="Wardhani T."/>
            <person name="Kalhor M.S."/>
            <person name="Jansen J."/>
            <person name="Van den Hoogen J."/>
            <person name="Gungor B."/>
            <person name="Hartog M."/>
            <person name="Hontelez J."/>
            <person name="Verver J."/>
            <person name="Yang W.-C."/>
            <person name="Schijlen E."/>
            <person name="Repin R."/>
            <person name="Schilthuizen M."/>
            <person name="Schranz E."/>
            <person name="Heidstra R."/>
            <person name="Miyata K."/>
            <person name="Fedorova E."/>
            <person name="Kohlen W."/>
            <person name="Bisseling T."/>
            <person name="Smit S."/>
            <person name="Geurts R."/>
        </authorList>
    </citation>
    <scope>NUCLEOTIDE SEQUENCE [LARGE SCALE GENOMIC DNA]</scope>
    <source>
        <strain evidence="2">cv. RG33-2</strain>
    </source>
</reference>
<protein>
    <submittedName>
        <fullName evidence="1">Uncharacterized protein</fullName>
    </submittedName>
</protein>
<dbReference type="InParanoid" id="A0A2P5CF67"/>
<sequence length="64" mass="7327">MFKVAETALSPLAADLCSTSLGYRPRHSVLNSPQKKYPKTFVTLIYYFLGLWSPIPKKPIIIWE</sequence>
<evidence type="ECO:0000313" key="1">
    <source>
        <dbReference type="EMBL" id="PON59668.1"/>
    </source>
</evidence>
<organism evidence="1 2">
    <name type="scientific">Trema orientale</name>
    <name type="common">Charcoal tree</name>
    <name type="synonym">Celtis orientalis</name>
    <dbReference type="NCBI Taxonomy" id="63057"/>
    <lineage>
        <taxon>Eukaryota</taxon>
        <taxon>Viridiplantae</taxon>
        <taxon>Streptophyta</taxon>
        <taxon>Embryophyta</taxon>
        <taxon>Tracheophyta</taxon>
        <taxon>Spermatophyta</taxon>
        <taxon>Magnoliopsida</taxon>
        <taxon>eudicotyledons</taxon>
        <taxon>Gunneridae</taxon>
        <taxon>Pentapetalae</taxon>
        <taxon>rosids</taxon>
        <taxon>fabids</taxon>
        <taxon>Rosales</taxon>
        <taxon>Cannabaceae</taxon>
        <taxon>Trema</taxon>
    </lineage>
</organism>
<evidence type="ECO:0000313" key="2">
    <source>
        <dbReference type="Proteomes" id="UP000237000"/>
    </source>
</evidence>
<dbReference type="Proteomes" id="UP000237000">
    <property type="component" value="Unassembled WGS sequence"/>
</dbReference>
<proteinExistence type="predicted"/>